<protein>
    <submittedName>
        <fullName evidence="3">Inorganic triphosphatase YgiF</fullName>
    </submittedName>
</protein>
<dbReference type="InterPro" id="IPR045531">
    <property type="entry name" value="DUF6468"/>
</dbReference>
<organism evidence="3 4">
    <name type="scientific">Sphingomonas kyeonggiensis</name>
    <dbReference type="NCBI Taxonomy" id="1268553"/>
    <lineage>
        <taxon>Bacteria</taxon>
        <taxon>Pseudomonadati</taxon>
        <taxon>Pseudomonadota</taxon>
        <taxon>Alphaproteobacteria</taxon>
        <taxon>Sphingomonadales</taxon>
        <taxon>Sphingomonadaceae</taxon>
        <taxon>Sphingomonas</taxon>
    </lineage>
</organism>
<comment type="caution">
    <text evidence="3">The sequence shown here is derived from an EMBL/GenBank/DDBJ whole genome shotgun (WGS) entry which is preliminary data.</text>
</comment>
<reference evidence="3 4" key="1">
    <citation type="submission" date="2020-08" db="EMBL/GenBank/DDBJ databases">
        <title>Functional genomics of gut bacteria from endangered species of beetles.</title>
        <authorList>
            <person name="Carlos-Shanley C."/>
        </authorList>
    </citation>
    <scope>NUCLEOTIDE SEQUENCE [LARGE SCALE GENOMIC DNA]</scope>
    <source>
        <strain evidence="3 4">S00224</strain>
    </source>
</reference>
<evidence type="ECO:0000313" key="4">
    <source>
        <dbReference type="Proteomes" id="UP000575241"/>
    </source>
</evidence>
<feature type="domain" description="DUF6468" evidence="2">
    <location>
        <begin position="35"/>
        <end position="103"/>
    </location>
</feature>
<dbReference type="Proteomes" id="UP000575241">
    <property type="component" value="Unassembled WGS sequence"/>
</dbReference>
<dbReference type="RefSeq" id="WP_184168651.1">
    <property type="nucleotide sequence ID" value="NZ_JACHLN010000003.1"/>
</dbReference>
<keyword evidence="4" id="KW-1185">Reference proteome</keyword>
<name>A0A7W7NTN1_9SPHN</name>
<dbReference type="EMBL" id="JACHLN010000003">
    <property type="protein sequence ID" value="MBB4840152.1"/>
    <property type="molecule type" value="Genomic_DNA"/>
</dbReference>
<evidence type="ECO:0000313" key="3">
    <source>
        <dbReference type="EMBL" id="MBB4840152.1"/>
    </source>
</evidence>
<dbReference type="AlphaFoldDB" id="A0A7W7NTN1"/>
<proteinExistence type="predicted"/>
<evidence type="ECO:0000256" key="1">
    <source>
        <dbReference type="SAM" id="MobiDB-lite"/>
    </source>
</evidence>
<evidence type="ECO:0000259" key="2">
    <source>
        <dbReference type="Pfam" id="PF20072"/>
    </source>
</evidence>
<dbReference type="Pfam" id="PF20072">
    <property type="entry name" value="DUF6468"/>
    <property type="match status" value="1"/>
</dbReference>
<gene>
    <name evidence="3" type="ORF">HNP52_003244</name>
</gene>
<accession>A0A7W7NTN1</accession>
<feature type="region of interest" description="Disordered" evidence="1">
    <location>
        <begin position="107"/>
        <end position="133"/>
    </location>
</feature>
<sequence>MSIALLANVLTIILCMAVLVQSVRMMKSLRTVKDGALTQVVEALQVATVQARAVLSDMKHTLGTDCARHAQLVERARELRDELSLMTGLADSAAERIVSAVGMANAQRHAREDAETVETDSEGETAAPVAEAA</sequence>